<keyword evidence="10" id="KW-0458">Lysosome</keyword>
<feature type="transmembrane region" description="Helical" evidence="12">
    <location>
        <begin position="12"/>
        <end position="37"/>
    </location>
</feature>
<comment type="catalytic activity">
    <reaction evidence="11">
        <text>heme b(in) = heme b(out)</text>
        <dbReference type="Rhea" id="RHEA:75443"/>
        <dbReference type="ChEBI" id="CHEBI:60344"/>
    </reaction>
</comment>
<reference evidence="13" key="2">
    <citation type="submission" date="2025-09" db="UniProtKB">
        <authorList>
            <consortium name="Ensembl"/>
        </authorList>
    </citation>
    <scope>IDENTIFICATION</scope>
</reference>
<dbReference type="GO" id="GO:0030670">
    <property type="term" value="C:phagocytic vesicle membrane"/>
    <property type="evidence" value="ECO:0007669"/>
    <property type="project" value="UniProtKB-SubCell"/>
</dbReference>
<dbReference type="PRINTS" id="PR02095">
    <property type="entry name" value="TRNSPORTRHRG"/>
</dbReference>
<keyword evidence="14" id="KW-1185">Reference proteome</keyword>
<evidence type="ECO:0000256" key="1">
    <source>
        <dbReference type="ARBA" id="ARBA00004155"/>
    </source>
</evidence>
<dbReference type="Pfam" id="PF16954">
    <property type="entry name" value="HRG"/>
    <property type="match status" value="2"/>
</dbReference>
<evidence type="ECO:0000256" key="12">
    <source>
        <dbReference type="SAM" id="Phobius"/>
    </source>
</evidence>
<dbReference type="Ensembl" id="ENSSGRT00000074585.1">
    <property type="protein sequence ID" value="ENSSGRP00000070006.1"/>
    <property type="gene ID" value="ENSSGRG00000035843.1"/>
</dbReference>
<accession>A0A672Q198</accession>
<proteinExistence type="inferred from homology"/>
<protein>
    <submittedName>
        <fullName evidence="13">Solute carrier family 48 member 1b</fullName>
    </submittedName>
</protein>
<keyword evidence="5" id="KW-0813">Transport</keyword>
<evidence type="ECO:0000313" key="14">
    <source>
        <dbReference type="Proteomes" id="UP000472262"/>
    </source>
</evidence>
<name>A0A672Q198_SINGR</name>
<evidence type="ECO:0000256" key="10">
    <source>
        <dbReference type="ARBA" id="ARBA00023228"/>
    </source>
</evidence>
<keyword evidence="7" id="KW-0967">Endosome</keyword>
<dbReference type="InterPro" id="IPR026218">
    <property type="entry name" value="HRG"/>
</dbReference>
<feature type="transmembrane region" description="Helical" evidence="12">
    <location>
        <begin position="57"/>
        <end position="81"/>
    </location>
</feature>
<comment type="similarity">
    <text evidence="4">Belongs to the HRG family.</text>
</comment>
<dbReference type="PANTHER" id="PTHR31525">
    <property type="entry name" value="HEME TRANSPORTER HRG1"/>
    <property type="match status" value="1"/>
</dbReference>
<dbReference type="Proteomes" id="UP000472262">
    <property type="component" value="Unassembled WGS sequence"/>
</dbReference>
<evidence type="ECO:0000256" key="6">
    <source>
        <dbReference type="ARBA" id="ARBA00022692"/>
    </source>
</evidence>
<evidence type="ECO:0000256" key="5">
    <source>
        <dbReference type="ARBA" id="ARBA00022448"/>
    </source>
</evidence>
<evidence type="ECO:0000256" key="3">
    <source>
        <dbReference type="ARBA" id="ARBA00004337"/>
    </source>
</evidence>
<organism evidence="13 14">
    <name type="scientific">Sinocyclocheilus grahami</name>
    <name type="common">Dianchi golden-line fish</name>
    <name type="synonym">Barbus grahami</name>
    <dbReference type="NCBI Taxonomy" id="75366"/>
    <lineage>
        <taxon>Eukaryota</taxon>
        <taxon>Metazoa</taxon>
        <taxon>Chordata</taxon>
        <taxon>Craniata</taxon>
        <taxon>Vertebrata</taxon>
        <taxon>Euteleostomi</taxon>
        <taxon>Actinopterygii</taxon>
        <taxon>Neopterygii</taxon>
        <taxon>Teleostei</taxon>
        <taxon>Ostariophysi</taxon>
        <taxon>Cypriniformes</taxon>
        <taxon>Cyprinidae</taxon>
        <taxon>Cyprininae</taxon>
        <taxon>Sinocyclocheilus</taxon>
    </lineage>
</organism>
<dbReference type="GO" id="GO:0020037">
    <property type="term" value="F:heme binding"/>
    <property type="evidence" value="ECO:0007669"/>
    <property type="project" value="TreeGrafter"/>
</dbReference>
<dbReference type="GO" id="GO:0005765">
    <property type="term" value="C:lysosomal membrane"/>
    <property type="evidence" value="ECO:0007669"/>
    <property type="project" value="UniProtKB-SubCell"/>
</dbReference>
<sequence>MAINKTYISVGYSCFGMLVGFSAFLVWNIAFLALWALVTHIMYLQDYWRTWLKGLKIFLVMGLIFSVLSIVAFISFICVAVSRKESLTDPTSLYLSCVWSFMSLKWAFLLSLYSHRYRKEFAHISILSDF</sequence>
<reference evidence="13" key="1">
    <citation type="submission" date="2025-08" db="UniProtKB">
        <authorList>
            <consortium name="Ensembl"/>
        </authorList>
    </citation>
    <scope>IDENTIFICATION</scope>
</reference>
<evidence type="ECO:0000256" key="11">
    <source>
        <dbReference type="ARBA" id="ARBA00035075"/>
    </source>
</evidence>
<comment type="subcellular location">
    <subcellularLocation>
        <location evidence="2">Cytoplasmic vesicle</location>
        <location evidence="2">Phagosome membrane</location>
        <topology evidence="2">Multi-pass membrane protein</topology>
    </subcellularLocation>
    <subcellularLocation>
        <location evidence="3">Endosome membrane</location>
        <topology evidence="3">Multi-pass membrane protein</topology>
    </subcellularLocation>
    <subcellularLocation>
        <location evidence="1">Lysosome membrane</location>
        <topology evidence="1">Multi-pass membrane protein</topology>
    </subcellularLocation>
</comment>
<evidence type="ECO:0000256" key="9">
    <source>
        <dbReference type="ARBA" id="ARBA00023136"/>
    </source>
</evidence>
<keyword evidence="9 12" id="KW-0472">Membrane</keyword>
<evidence type="ECO:0000256" key="7">
    <source>
        <dbReference type="ARBA" id="ARBA00022753"/>
    </source>
</evidence>
<dbReference type="GO" id="GO:0015232">
    <property type="term" value="F:heme transmembrane transporter activity"/>
    <property type="evidence" value="ECO:0007669"/>
    <property type="project" value="InterPro"/>
</dbReference>
<dbReference type="PANTHER" id="PTHR31525:SF1">
    <property type="entry name" value="HEME TRANSPORTER HRG1"/>
    <property type="match status" value="1"/>
</dbReference>
<feature type="transmembrane region" description="Helical" evidence="12">
    <location>
        <begin position="93"/>
        <end position="113"/>
    </location>
</feature>
<evidence type="ECO:0000256" key="8">
    <source>
        <dbReference type="ARBA" id="ARBA00022989"/>
    </source>
</evidence>
<dbReference type="GO" id="GO:0010008">
    <property type="term" value="C:endosome membrane"/>
    <property type="evidence" value="ECO:0007669"/>
    <property type="project" value="UniProtKB-SubCell"/>
</dbReference>
<evidence type="ECO:0000256" key="4">
    <source>
        <dbReference type="ARBA" id="ARBA00006203"/>
    </source>
</evidence>
<keyword evidence="6 12" id="KW-0812">Transmembrane</keyword>
<evidence type="ECO:0000313" key="13">
    <source>
        <dbReference type="Ensembl" id="ENSSGRP00000070006.1"/>
    </source>
</evidence>
<dbReference type="GO" id="GO:0005886">
    <property type="term" value="C:plasma membrane"/>
    <property type="evidence" value="ECO:0007669"/>
    <property type="project" value="TreeGrafter"/>
</dbReference>
<keyword evidence="8 12" id="KW-1133">Transmembrane helix</keyword>
<dbReference type="AlphaFoldDB" id="A0A672Q198"/>
<evidence type="ECO:0000256" key="2">
    <source>
        <dbReference type="ARBA" id="ARBA00004265"/>
    </source>
</evidence>